<dbReference type="InterPro" id="IPR002937">
    <property type="entry name" value="Amino_oxidase"/>
</dbReference>
<dbReference type="Gene3D" id="3.90.660.50">
    <property type="match status" value="1"/>
</dbReference>
<dbReference type="PANTHER" id="PTHR46313:SF3">
    <property type="entry name" value="PROLYCOPENE ISOMERASE, CHLOROPLASTIC"/>
    <property type="match status" value="1"/>
</dbReference>
<dbReference type="Proteomes" id="UP000266389">
    <property type="component" value="Unassembled WGS sequence"/>
</dbReference>
<proteinExistence type="predicted"/>
<evidence type="ECO:0000313" key="2">
    <source>
        <dbReference type="EMBL" id="RFM25484.1"/>
    </source>
</evidence>
<reference evidence="2 3" key="1">
    <citation type="journal article" date="2011" name="ISME J.">
        <title>Community ecology of hot spring cyanobacterial mats: predominant populations and their functional potential.</title>
        <authorList>
            <person name="Klatt C.G."/>
            <person name="Wood J.M."/>
            <person name="Rusch D.B."/>
            <person name="Bateson M.M."/>
            <person name="Hamamura N."/>
            <person name="Heidelberg J.F."/>
            <person name="Grossman A.R."/>
            <person name="Bhaya D."/>
            <person name="Cohan F.M."/>
            <person name="Kuhl M."/>
            <person name="Bryant D.A."/>
            <person name="Ward D.M."/>
        </authorList>
    </citation>
    <scope>NUCLEOTIDE SEQUENCE [LARGE SCALE GENOMIC DNA]</scope>
    <source>
        <strain evidence="2">OS</strain>
    </source>
</reference>
<sequence>MNLHTRIFNRLGVTVKTIHDPVQICYHLPNGFEVATHYDRERFLAELIARFPDEAKGIRAFYDELEKVFRIISTFPAGSLEDAGHVLRLAVRYPKKVIQLAYYTLLSMGSVARRFIKNEELLRFIDIECESWALQDASATPFVNAGICLADRHHGGINYPVGSSGAIAKALVEGIRKFGGKVRFATPVEEILVKNGKAIGVRLQNGEIHYADAVVSNATIWDTFGNLVKDERYKVDESKFEISPSWFQLHLGVDARIFPEGFHVHHIIVEDWRTYRDIGGTIRLSAPSLLDRTCAPEGKHIVHAFTTSEVSQWRKRYPKDEVYEAEKARQAENLIKRIERILPKLSSAIELQYVATPLTHKRYLKRHLGSYGPLLKKGQIVLQKPQNSTPIKNLYVVGDSCFPGQGVIAVTYSGVSCAHLLCKKFGKKFEYL</sequence>
<dbReference type="InterPro" id="IPR045892">
    <property type="entry name" value="CrtISO-like"/>
</dbReference>
<dbReference type="SUPFAM" id="SSF51905">
    <property type="entry name" value="FAD/NAD(P)-binding domain"/>
    <property type="match status" value="1"/>
</dbReference>
<dbReference type="AlphaFoldDB" id="A0A395M6A8"/>
<dbReference type="GO" id="GO:0016491">
    <property type="term" value="F:oxidoreductase activity"/>
    <property type="evidence" value="ECO:0007669"/>
    <property type="project" value="InterPro"/>
</dbReference>
<name>A0A395M6A8_9BACT</name>
<dbReference type="Pfam" id="PF01593">
    <property type="entry name" value="Amino_oxidase"/>
    <property type="match status" value="1"/>
</dbReference>
<evidence type="ECO:0000259" key="1">
    <source>
        <dbReference type="Pfam" id="PF01593"/>
    </source>
</evidence>
<dbReference type="EMBL" id="PHFL01000001">
    <property type="protein sequence ID" value="RFM25484.1"/>
    <property type="molecule type" value="Genomic_DNA"/>
</dbReference>
<protein>
    <submittedName>
        <fullName evidence="2">Amine oxidase</fullName>
    </submittedName>
</protein>
<gene>
    <name evidence="2" type="ORF">D0433_00180</name>
</gene>
<dbReference type="InterPro" id="IPR036188">
    <property type="entry name" value="FAD/NAD-bd_sf"/>
</dbReference>
<accession>A0A395M6A8</accession>
<dbReference type="PANTHER" id="PTHR46313">
    <property type="match status" value="1"/>
</dbReference>
<comment type="caution">
    <text evidence="2">The sequence shown here is derived from an EMBL/GenBank/DDBJ whole genome shotgun (WGS) entry which is preliminary data.</text>
</comment>
<dbReference type="GO" id="GO:0016116">
    <property type="term" value="P:carotenoid metabolic process"/>
    <property type="evidence" value="ECO:0007669"/>
    <property type="project" value="InterPro"/>
</dbReference>
<feature type="domain" description="Amine oxidase" evidence="1">
    <location>
        <begin position="145"/>
        <end position="418"/>
    </location>
</feature>
<dbReference type="Gene3D" id="3.50.50.60">
    <property type="entry name" value="FAD/NAD(P)-binding domain"/>
    <property type="match status" value="1"/>
</dbReference>
<evidence type="ECO:0000313" key="3">
    <source>
        <dbReference type="Proteomes" id="UP000266389"/>
    </source>
</evidence>
<organism evidence="2 3">
    <name type="scientific">Candidatus Thermochlorobacter aerophilus</name>
    <dbReference type="NCBI Taxonomy" id="1868324"/>
    <lineage>
        <taxon>Bacteria</taxon>
        <taxon>Pseudomonadati</taxon>
        <taxon>Chlorobiota</taxon>
        <taxon>Chlorobiia</taxon>
        <taxon>Chlorobiales</taxon>
        <taxon>Candidatus Thermochlorobacteriaceae</taxon>
        <taxon>Candidatus Thermochlorobacter</taxon>
    </lineage>
</organism>